<dbReference type="PRINTS" id="PR00344">
    <property type="entry name" value="BCTRLSENSOR"/>
</dbReference>
<evidence type="ECO:0000259" key="8">
    <source>
        <dbReference type="PROSITE" id="PS50109"/>
    </source>
</evidence>
<dbReference type="Pfam" id="PF00512">
    <property type="entry name" value="HisKA"/>
    <property type="match status" value="1"/>
</dbReference>
<dbReference type="GO" id="GO:0000155">
    <property type="term" value="F:phosphorelay sensor kinase activity"/>
    <property type="evidence" value="ECO:0007669"/>
    <property type="project" value="InterPro"/>
</dbReference>
<evidence type="ECO:0000313" key="10">
    <source>
        <dbReference type="EMBL" id="RHF10570.1"/>
    </source>
</evidence>
<keyword evidence="6" id="KW-0902">Two-component regulatory system</keyword>
<evidence type="ECO:0000256" key="5">
    <source>
        <dbReference type="ARBA" id="ARBA00022777"/>
    </source>
</evidence>
<organism evidence="11 12">
    <name type="scientific">Bacteroides eggerthii</name>
    <dbReference type="NCBI Taxonomy" id="28111"/>
    <lineage>
        <taxon>Bacteria</taxon>
        <taxon>Pseudomonadati</taxon>
        <taxon>Bacteroidota</taxon>
        <taxon>Bacteroidia</taxon>
        <taxon>Bacteroidales</taxon>
        <taxon>Bacteroidaceae</taxon>
        <taxon>Bacteroides</taxon>
    </lineage>
</organism>
<dbReference type="AlphaFoldDB" id="A0A380YNT1"/>
<dbReference type="EMBL" id="UFSX01000001">
    <property type="protein sequence ID" value="SUV29281.1"/>
    <property type="molecule type" value="Genomic_DNA"/>
</dbReference>
<dbReference type="InterPro" id="IPR036890">
    <property type="entry name" value="HATPase_C_sf"/>
</dbReference>
<dbReference type="GO" id="GO:0016036">
    <property type="term" value="P:cellular response to phosphate starvation"/>
    <property type="evidence" value="ECO:0007669"/>
    <property type="project" value="TreeGrafter"/>
</dbReference>
<comment type="catalytic activity">
    <reaction evidence="1">
        <text>ATP + protein L-histidine = ADP + protein N-phospho-L-histidine.</text>
        <dbReference type="EC" id="2.7.13.3"/>
    </reaction>
</comment>
<reference evidence="9 14" key="3">
    <citation type="submission" date="2020-04" db="EMBL/GenBank/DDBJ databases">
        <authorList>
            <person name="Hitch T.C.A."/>
            <person name="Wylensek D."/>
            <person name="Clavel T."/>
        </authorList>
    </citation>
    <scope>NUCLEOTIDE SEQUENCE [LARGE SCALE GENOMIC DNA]</scope>
    <source>
        <strain evidence="9 14">WCA3-601-WT-5E</strain>
    </source>
</reference>
<evidence type="ECO:0000256" key="7">
    <source>
        <dbReference type="SAM" id="Phobius"/>
    </source>
</evidence>
<evidence type="ECO:0000256" key="4">
    <source>
        <dbReference type="ARBA" id="ARBA00022679"/>
    </source>
</evidence>
<dbReference type="PANTHER" id="PTHR45453:SF1">
    <property type="entry name" value="PHOSPHATE REGULON SENSOR PROTEIN PHOR"/>
    <property type="match status" value="1"/>
</dbReference>
<keyword evidence="7" id="KW-1133">Transmembrane helix</keyword>
<dbReference type="InterPro" id="IPR004358">
    <property type="entry name" value="Sig_transdc_His_kin-like_C"/>
</dbReference>
<sequence>MRLPLKYIAVLVILSLAGIFSYQAYWLGGLYRTMRNDMERNIIEAMRMSDYNEMMLRVEKLRKDSTDHGEVSVSAGFEKDGIESKAYVHSTTSIDRNGRKEQSTTRQVITHNATAVPDSGNVLFIEQRKGRNEAQWLNPDAAQKKLEAAVKDTGNSPKAALRAKGGLDMILRDQNSMLELATYFQRGLHSGLDVISDPDVHVYDSLLTLQLKERGITLPHRLEHIYTSDKSSPHIFVDTLAVVSTAGYVPGPEAKQYNYAFDLNTHQSYRLWMEPVTQLVLKQMWGILATSFVILIILSFSFWILIRTILRQKTLEEMKSDFTNNITHELKTPIAVAYAANDALLNFNQAEEKTQRDKYLRICQEQLQRLSGLVEQILSMSMERRKTFRLHPEVLSMADILEPLIEQHKLKSEKPVHILTKIEPAGLTLTADRTHFSNIISNLIDNAIKYSYEEAEISICCRQITSSEQGDCVEISISDRGIGIAPEKQKHIFDKFYRVPTGNLHDVKGYGLGLFYVKTMAEKHGGSVSVKSEPGKGSTFTVRLNK</sequence>
<dbReference type="RefSeq" id="WP_004290895.1">
    <property type="nucleotide sequence ID" value="NZ_CABKNQ010000018.1"/>
</dbReference>
<reference evidence="11 12" key="1">
    <citation type="submission" date="2018-06" db="EMBL/GenBank/DDBJ databases">
        <authorList>
            <consortium name="Pathogen Informatics"/>
            <person name="Doyle S."/>
        </authorList>
    </citation>
    <scope>NUCLEOTIDE SEQUENCE [LARGE SCALE GENOMIC DNA]</scope>
    <source>
        <strain evidence="11 12">NCTC11155</strain>
    </source>
</reference>
<dbReference type="InterPro" id="IPR005467">
    <property type="entry name" value="His_kinase_dom"/>
</dbReference>
<dbReference type="GO" id="GO:0005886">
    <property type="term" value="C:plasma membrane"/>
    <property type="evidence" value="ECO:0007669"/>
    <property type="project" value="TreeGrafter"/>
</dbReference>
<dbReference type="Proteomes" id="UP000283538">
    <property type="component" value="Unassembled WGS sequence"/>
</dbReference>
<dbReference type="PANTHER" id="PTHR45453">
    <property type="entry name" value="PHOSPHATE REGULON SENSOR PROTEIN PHOR"/>
    <property type="match status" value="1"/>
</dbReference>
<reference evidence="10 13" key="2">
    <citation type="submission" date="2018-08" db="EMBL/GenBank/DDBJ databases">
        <title>A genome reference for cultivated species of the human gut microbiota.</title>
        <authorList>
            <person name="Zou Y."/>
            <person name="Xue W."/>
            <person name="Luo G."/>
        </authorList>
    </citation>
    <scope>NUCLEOTIDE SEQUENCE [LARGE SCALE GENOMIC DNA]</scope>
    <source>
        <strain evidence="10 13">AM26-26AC</strain>
    </source>
</reference>
<dbReference type="FunFam" id="3.30.565.10:FF:000006">
    <property type="entry name" value="Sensor histidine kinase WalK"/>
    <property type="match status" value="1"/>
</dbReference>
<gene>
    <name evidence="11" type="primary">srrB_1</name>
    <name evidence="10" type="ORF">DW701_05405</name>
    <name evidence="9" type="ORF">HF841_16050</name>
    <name evidence="11" type="ORF">NCTC11155_01256</name>
</gene>
<accession>A0A380YNT1</accession>
<dbReference type="CDD" id="cd00082">
    <property type="entry name" value="HisKA"/>
    <property type="match status" value="1"/>
</dbReference>
<keyword evidence="4 11" id="KW-0808">Transferase</keyword>
<dbReference type="FunFam" id="1.10.287.130:FF:000060">
    <property type="entry name" value="ATPase/histidine kinase/DNA gyrase B/HSP90 domain protein"/>
    <property type="match status" value="1"/>
</dbReference>
<keyword evidence="3" id="KW-0597">Phosphoprotein</keyword>
<dbReference type="STRING" id="483216.BACEGG_02581"/>
<dbReference type="InterPro" id="IPR003661">
    <property type="entry name" value="HisK_dim/P_dom"/>
</dbReference>
<dbReference type="Proteomes" id="UP000254424">
    <property type="component" value="Unassembled WGS sequence"/>
</dbReference>
<dbReference type="Gene3D" id="3.30.565.10">
    <property type="entry name" value="Histidine kinase-like ATPase, C-terminal domain"/>
    <property type="match status" value="1"/>
</dbReference>
<evidence type="ECO:0000256" key="3">
    <source>
        <dbReference type="ARBA" id="ARBA00022553"/>
    </source>
</evidence>
<dbReference type="SUPFAM" id="SSF55874">
    <property type="entry name" value="ATPase domain of HSP90 chaperone/DNA topoisomerase II/histidine kinase"/>
    <property type="match status" value="1"/>
</dbReference>
<dbReference type="SMART" id="SM00387">
    <property type="entry name" value="HATPase_c"/>
    <property type="match status" value="1"/>
</dbReference>
<dbReference type="EMBL" id="JABAGL010000025">
    <property type="protein sequence ID" value="NME87507.1"/>
    <property type="molecule type" value="Genomic_DNA"/>
</dbReference>
<dbReference type="CDD" id="cd00075">
    <property type="entry name" value="HATPase"/>
    <property type="match status" value="1"/>
</dbReference>
<dbReference type="Pfam" id="PF02518">
    <property type="entry name" value="HATPase_c"/>
    <property type="match status" value="1"/>
</dbReference>
<proteinExistence type="predicted"/>
<dbReference type="EMBL" id="QSLA01000004">
    <property type="protein sequence ID" value="RHF10570.1"/>
    <property type="molecule type" value="Genomic_DNA"/>
</dbReference>
<evidence type="ECO:0000256" key="2">
    <source>
        <dbReference type="ARBA" id="ARBA00012438"/>
    </source>
</evidence>
<keyword evidence="7" id="KW-0812">Transmembrane</keyword>
<protein>
    <recommendedName>
        <fullName evidence="2">histidine kinase</fullName>
        <ecNumber evidence="2">2.7.13.3</ecNumber>
    </recommendedName>
</protein>
<dbReference type="GeneID" id="93071171"/>
<feature type="transmembrane region" description="Helical" evidence="7">
    <location>
        <begin position="284"/>
        <end position="306"/>
    </location>
</feature>
<evidence type="ECO:0000313" key="12">
    <source>
        <dbReference type="Proteomes" id="UP000254424"/>
    </source>
</evidence>
<dbReference type="GO" id="GO:0004721">
    <property type="term" value="F:phosphoprotein phosphatase activity"/>
    <property type="evidence" value="ECO:0007669"/>
    <property type="project" value="TreeGrafter"/>
</dbReference>
<evidence type="ECO:0000256" key="6">
    <source>
        <dbReference type="ARBA" id="ARBA00023012"/>
    </source>
</evidence>
<dbReference type="OrthoDB" id="1933776at2"/>
<keyword evidence="7" id="KW-0472">Membrane</keyword>
<evidence type="ECO:0000313" key="9">
    <source>
        <dbReference type="EMBL" id="NME87507.1"/>
    </source>
</evidence>
<dbReference type="Gene3D" id="1.10.287.130">
    <property type="match status" value="1"/>
</dbReference>
<feature type="domain" description="Histidine kinase" evidence="8">
    <location>
        <begin position="325"/>
        <end position="546"/>
    </location>
</feature>
<evidence type="ECO:0000256" key="1">
    <source>
        <dbReference type="ARBA" id="ARBA00000085"/>
    </source>
</evidence>
<dbReference type="PROSITE" id="PS50109">
    <property type="entry name" value="HIS_KIN"/>
    <property type="match status" value="1"/>
</dbReference>
<dbReference type="SMART" id="SM00388">
    <property type="entry name" value="HisKA"/>
    <property type="match status" value="1"/>
</dbReference>
<evidence type="ECO:0000313" key="14">
    <source>
        <dbReference type="Proteomes" id="UP000520291"/>
    </source>
</evidence>
<dbReference type="InterPro" id="IPR050351">
    <property type="entry name" value="BphY/WalK/GraS-like"/>
</dbReference>
<dbReference type="EC" id="2.7.13.3" evidence="2"/>
<dbReference type="InterPro" id="IPR003594">
    <property type="entry name" value="HATPase_dom"/>
</dbReference>
<feature type="transmembrane region" description="Helical" evidence="7">
    <location>
        <begin position="7"/>
        <end position="28"/>
    </location>
</feature>
<name>A0A380YNT1_9BACE</name>
<keyword evidence="5 11" id="KW-0418">Kinase</keyword>
<dbReference type="SUPFAM" id="SSF47384">
    <property type="entry name" value="Homodimeric domain of signal transducing histidine kinase"/>
    <property type="match status" value="1"/>
</dbReference>
<dbReference type="Proteomes" id="UP000520291">
    <property type="component" value="Unassembled WGS sequence"/>
</dbReference>
<evidence type="ECO:0000313" key="11">
    <source>
        <dbReference type="EMBL" id="SUV29281.1"/>
    </source>
</evidence>
<dbReference type="InterPro" id="IPR036097">
    <property type="entry name" value="HisK_dim/P_sf"/>
</dbReference>
<evidence type="ECO:0000313" key="13">
    <source>
        <dbReference type="Proteomes" id="UP000283538"/>
    </source>
</evidence>